<protein>
    <submittedName>
        <fullName evidence="1">Uncharacterized protein</fullName>
    </submittedName>
</protein>
<proteinExistence type="predicted"/>
<dbReference type="Proteomes" id="UP000095546">
    <property type="component" value="Unassembled WGS sequence"/>
</dbReference>
<gene>
    <name evidence="1" type="ORF">ERS852385_01566</name>
</gene>
<dbReference type="EMBL" id="CYYU01000010">
    <property type="protein sequence ID" value="CUN86779.1"/>
    <property type="molecule type" value="Genomic_DNA"/>
</dbReference>
<dbReference type="STRING" id="187979.ERS852385_01566"/>
<keyword evidence="2" id="KW-1185">Reference proteome</keyword>
<dbReference type="GeneID" id="83709318"/>
<evidence type="ECO:0000313" key="2">
    <source>
        <dbReference type="Proteomes" id="UP000095546"/>
    </source>
</evidence>
<sequence>MKGYKSVLIKDTTREEREEIVRRSLSCESGCENCSGCALGVGDPFKMYQPYIEGKEEIRDINRRFNASYGIH</sequence>
<organism evidence="1 2">
    <name type="scientific">Mitsuokella jalaludinii</name>
    <dbReference type="NCBI Taxonomy" id="187979"/>
    <lineage>
        <taxon>Bacteria</taxon>
        <taxon>Bacillati</taxon>
        <taxon>Bacillota</taxon>
        <taxon>Negativicutes</taxon>
        <taxon>Selenomonadales</taxon>
        <taxon>Selenomonadaceae</taxon>
        <taxon>Mitsuokella</taxon>
    </lineage>
</organism>
<evidence type="ECO:0000313" key="1">
    <source>
        <dbReference type="EMBL" id="CUN86779.1"/>
    </source>
</evidence>
<reference evidence="1 2" key="1">
    <citation type="submission" date="2015-09" db="EMBL/GenBank/DDBJ databases">
        <authorList>
            <consortium name="Pathogen Informatics"/>
        </authorList>
    </citation>
    <scope>NUCLEOTIDE SEQUENCE [LARGE SCALE GENOMIC DNA]</scope>
    <source>
        <strain evidence="1 2">2789STDY5608828</strain>
    </source>
</reference>
<dbReference type="AlphaFoldDB" id="A0A174AFU8"/>
<dbReference type="RefSeq" id="WP_036376922.1">
    <property type="nucleotide sequence ID" value="NZ_CAJJRU010000008.1"/>
</dbReference>
<accession>A0A174AFU8</accession>
<name>A0A174AFU8_9FIRM</name>